<dbReference type="InterPro" id="IPR023198">
    <property type="entry name" value="PGP-like_dom2"/>
</dbReference>
<keyword evidence="2" id="KW-1185">Reference proteome</keyword>
<dbReference type="Proteomes" id="UP000501727">
    <property type="component" value="Chromosome"/>
</dbReference>
<dbReference type="InterPro" id="IPR050155">
    <property type="entry name" value="HAD-like_hydrolase_sf"/>
</dbReference>
<evidence type="ECO:0000313" key="2">
    <source>
        <dbReference type="Proteomes" id="UP000501727"/>
    </source>
</evidence>
<dbReference type="EMBL" id="AP022829">
    <property type="protein sequence ID" value="BCA88366.1"/>
    <property type="molecule type" value="Genomic_DNA"/>
</dbReference>
<protein>
    <recommendedName>
        <fullName evidence="3">HAD family hydrolase</fullName>
    </recommendedName>
</protein>
<organism evidence="1 2">
    <name type="scientific">Adlercreutzia hattorii</name>
    <dbReference type="NCBI Taxonomy" id="2707299"/>
    <lineage>
        <taxon>Bacteria</taxon>
        <taxon>Bacillati</taxon>
        <taxon>Actinomycetota</taxon>
        <taxon>Coriobacteriia</taxon>
        <taxon>Eggerthellales</taxon>
        <taxon>Eggerthellaceae</taxon>
        <taxon>Adlercreutzia</taxon>
    </lineage>
</organism>
<dbReference type="Gene3D" id="3.40.50.1000">
    <property type="entry name" value="HAD superfamily/HAD-like"/>
    <property type="match status" value="1"/>
</dbReference>
<dbReference type="Gene3D" id="1.10.150.240">
    <property type="entry name" value="Putative phosphatase, domain 2"/>
    <property type="match status" value="1"/>
</dbReference>
<dbReference type="GO" id="GO:0005829">
    <property type="term" value="C:cytosol"/>
    <property type="evidence" value="ECO:0007669"/>
    <property type="project" value="TreeGrafter"/>
</dbReference>
<name>A0A6F8SLJ4_9ACTN</name>
<proteinExistence type="predicted"/>
<dbReference type="RefSeq" id="WP_157012968.1">
    <property type="nucleotide sequence ID" value="NZ_AP022829.1"/>
</dbReference>
<dbReference type="Pfam" id="PF00702">
    <property type="entry name" value="Hydrolase"/>
    <property type="match status" value="1"/>
</dbReference>
<evidence type="ECO:0008006" key="3">
    <source>
        <dbReference type="Google" id="ProtNLM"/>
    </source>
</evidence>
<dbReference type="InterPro" id="IPR036412">
    <property type="entry name" value="HAD-like_sf"/>
</dbReference>
<dbReference type="SFLD" id="SFLDG01129">
    <property type="entry name" value="C1.5:_HAD__Beta-PGM__Phosphata"/>
    <property type="match status" value="1"/>
</dbReference>
<dbReference type="SFLD" id="SFLDS00003">
    <property type="entry name" value="Haloacid_Dehalogenase"/>
    <property type="match status" value="1"/>
</dbReference>
<dbReference type="PANTHER" id="PTHR43434:SF1">
    <property type="entry name" value="PHOSPHOGLYCOLATE PHOSPHATASE"/>
    <property type="match status" value="1"/>
</dbReference>
<dbReference type="AlphaFoldDB" id="A0A6F8SLJ4"/>
<gene>
    <name evidence="1" type="ORF">ADCFC_08640</name>
</gene>
<dbReference type="GO" id="GO:0008967">
    <property type="term" value="F:phosphoglycolate phosphatase activity"/>
    <property type="evidence" value="ECO:0007669"/>
    <property type="project" value="TreeGrafter"/>
</dbReference>
<reference evidence="2" key="1">
    <citation type="journal article" date="2020" name="Microbiol. Resour. Announc.">
        <title>Complete Genome Sequence of Adlercreutzia sp. Strain 8CFCBH1, a Potent Producer of Equol, Isolated from Healthy Japanese Feces.</title>
        <authorList>
            <person name="Ogata Y."/>
            <person name="Sakamoto M."/>
            <person name="Ohkuma M."/>
            <person name="Hattori M."/>
            <person name="Suda W."/>
        </authorList>
    </citation>
    <scope>NUCLEOTIDE SEQUENCE [LARGE SCALE GENOMIC DNA]</scope>
    <source>
        <strain evidence="2">8CFCBH1</strain>
    </source>
</reference>
<reference evidence="2" key="2">
    <citation type="submission" date="2020-03" db="EMBL/GenBank/DDBJ databases">
        <title>Complete Genome Sequence of Adlercreutzia sp. strain 8CFCBH1 Producing Equol, Isolated from Healthy Japanese Feces.</title>
        <authorList>
            <person name="Ogata Y."/>
            <person name="Sakamoto M."/>
            <person name="Ohkuma M."/>
            <person name="Hattori M."/>
            <person name="Suda W."/>
        </authorList>
    </citation>
    <scope>NUCLEOTIDE SEQUENCE [LARGE SCALE GENOMIC DNA]</scope>
    <source>
        <strain evidence="2">8CFCBH1</strain>
    </source>
</reference>
<evidence type="ECO:0000313" key="1">
    <source>
        <dbReference type="EMBL" id="BCA88366.1"/>
    </source>
</evidence>
<dbReference type="SUPFAM" id="SSF56784">
    <property type="entry name" value="HAD-like"/>
    <property type="match status" value="1"/>
</dbReference>
<dbReference type="InterPro" id="IPR023214">
    <property type="entry name" value="HAD_sf"/>
</dbReference>
<sequence length="225" mass="24580">MGGTVFFDYDGTLHDSMHLYGPAFRRAYAALVTDGWAAPRTFSDEEIASWLGYSPAAMWASFMPELPEAIWQRASAAIGEEMRRLLAAGAGRLYPGAKAMLESLREEGCTLVFLSNCSGSYRDEHLAAFGLGGLFTGAWCAEDFEGLEKWQIYRQICARYPKPHLMVGDRHHDQEVAVHGNIPFVGCTYGFGTADELSRADVLVSTAPEIAGAVRALTGKPRGHP</sequence>
<accession>A0A6F8SLJ4</accession>
<dbReference type="PANTHER" id="PTHR43434">
    <property type="entry name" value="PHOSPHOGLYCOLATE PHOSPHATASE"/>
    <property type="match status" value="1"/>
</dbReference>
<dbReference type="KEGG" id="ahat:ADCFC_09850"/>
<dbReference type="GO" id="GO:0006281">
    <property type="term" value="P:DNA repair"/>
    <property type="evidence" value="ECO:0007669"/>
    <property type="project" value="TreeGrafter"/>
</dbReference>